<name>X1G613_9ZZZZ</name>
<evidence type="ECO:0000256" key="5">
    <source>
        <dbReference type="ARBA" id="ARBA00022840"/>
    </source>
</evidence>
<keyword evidence="4" id="KW-0418">Kinase</keyword>
<keyword evidence="3" id="KW-0547">Nucleotide-binding</keyword>
<dbReference type="SUPFAM" id="SSF53613">
    <property type="entry name" value="Ribokinase-like"/>
    <property type="match status" value="1"/>
</dbReference>
<feature type="domain" description="Carbohydrate kinase PfkB" evidence="6">
    <location>
        <begin position="10"/>
        <end position="178"/>
    </location>
</feature>
<proteinExistence type="inferred from homology"/>
<dbReference type="EMBL" id="BARU01022142">
    <property type="protein sequence ID" value="GAH53376.1"/>
    <property type="molecule type" value="Genomic_DNA"/>
</dbReference>
<dbReference type="Pfam" id="PF00294">
    <property type="entry name" value="PfkB"/>
    <property type="match status" value="1"/>
</dbReference>
<dbReference type="InterPro" id="IPR011611">
    <property type="entry name" value="PfkB_dom"/>
</dbReference>
<dbReference type="InterPro" id="IPR029056">
    <property type="entry name" value="Ribokinase-like"/>
</dbReference>
<protein>
    <recommendedName>
        <fullName evidence="6">Carbohydrate kinase PfkB domain-containing protein</fullName>
    </recommendedName>
</protein>
<evidence type="ECO:0000256" key="2">
    <source>
        <dbReference type="ARBA" id="ARBA00022679"/>
    </source>
</evidence>
<dbReference type="AlphaFoldDB" id="X1G613"/>
<sequence>GGIGKYATAFRHCHLMGCSLAINDSICEVGMALAKTVKESGGTVSLDPNLRPEILSIEQCRNILLPLVKMADIILPSGDEACLLTGDSETDTACRRLIEMGVQVVVLKLGERGCRVYSPDGVFDVPGFAVEAVDPTGAGDCFDAGFVSGYLDGMSLVNAAKLANAMGALGVSRKGPMEGTFRWEKVESFIRGSKITPRRINKN</sequence>
<evidence type="ECO:0000313" key="7">
    <source>
        <dbReference type="EMBL" id="GAH53376.1"/>
    </source>
</evidence>
<keyword evidence="5" id="KW-0067">ATP-binding</keyword>
<dbReference type="Gene3D" id="3.40.1190.20">
    <property type="match status" value="1"/>
</dbReference>
<gene>
    <name evidence="7" type="ORF">S03H2_36111</name>
</gene>
<accession>X1G613</accession>
<dbReference type="CDD" id="cd01166">
    <property type="entry name" value="KdgK"/>
    <property type="match status" value="1"/>
</dbReference>
<evidence type="ECO:0000256" key="4">
    <source>
        <dbReference type="ARBA" id="ARBA00022777"/>
    </source>
</evidence>
<dbReference type="PROSITE" id="PS00584">
    <property type="entry name" value="PFKB_KINASES_2"/>
    <property type="match status" value="1"/>
</dbReference>
<dbReference type="GO" id="GO:0016301">
    <property type="term" value="F:kinase activity"/>
    <property type="evidence" value="ECO:0007669"/>
    <property type="project" value="UniProtKB-KW"/>
</dbReference>
<comment type="caution">
    <text evidence="7">The sequence shown here is derived from an EMBL/GenBank/DDBJ whole genome shotgun (WGS) entry which is preliminary data.</text>
</comment>
<comment type="similarity">
    <text evidence="1">Belongs to the carbohydrate kinase PfkB family.</text>
</comment>
<evidence type="ECO:0000256" key="3">
    <source>
        <dbReference type="ARBA" id="ARBA00022741"/>
    </source>
</evidence>
<feature type="non-terminal residue" evidence="7">
    <location>
        <position position="1"/>
    </location>
</feature>
<keyword evidence="2" id="KW-0808">Transferase</keyword>
<reference evidence="7" key="1">
    <citation type="journal article" date="2014" name="Front. Microbiol.">
        <title>High frequency of phylogenetically diverse reductive dehalogenase-homologous genes in deep subseafloor sedimentary metagenomes.</title>
        <authorList>
            <person name="Kawai M."/>
            <person name="Futagami T."/>
            <person name="Toyoda A."/>
            <person name="Takaki Y."/>
            <person name="Nishi S."/>
            <person name="Hori S."/>
            <person name="Arai W."/>
            <person name="Tsubouchi T."/>
            <person name="Morono Y."/>
            <person name="Uchiyama I."/>
            <person name="Ito T."/>
            <person name="Fujiyama A."/>
            <person name="Inagaki F."/>
            <person name="Takami H."/>
        </authorList>
    </citation>
    <scope>NUCLEOTIDE SEQUENCE</scope>
    <source>
        <strain evidence="7">Expedition CK06-06</strain>
    </source>
</reference>
<dbReference type="PANTHER" id="PTHR43085">
    <property type="entry name" value="HEXOKINASE FAMILY MEMBER"/>
    <property type="match status" value="1"/>
</dbReference>
<dbReference type="InterPro" id="IPR002173">
    <property type="entry name" value="Carboh/pur_kinase_PfkB_CS"/>
</dbReference>
<dbReference type="GO" id="GO:0005524">
    <property type="term" value="F:ATP binding"/>
    <property type="evidence" value="ECO:0007669"/>
    <property type="project" value="UniProtKB-KW"/>
</dbReference>
<evidence type="ECO:0000259" key="6">
    <source>
        <dbReference type="Pfam" id="PF00294"/>
    </source>
</evidence>
<dbReference type="InterPro" id="IPR050306">
    <property type="entry name" value="PfkB_Carbo_kinase"/>
</dbReference>
<evidence type="ECO:0000256" key="1">
    <source>
        <dbReference type="ARBA" id="ARBA00010688"/>
    </source>
</evidence>
<dbReference type="PANTHER" id="PTHR43085:SF1">
    <property type="entry name" value="PSEUDOURIDINE KINASE-RELATED"/>
    <property type="match status" value="1"/>
</dbReference>
<organism evidence="7">
    <name type="scientific">marine sediment metagenome</name>
    <dbReference type="NCBI Taxonomy" id="412755"/>
    <lineage>
        <taxon>unclassified sequences</taxon>
        <taxon>metagenomes</taxon>
        <taxon>ecological metagenomes</taxon>
    </lineage>
</organism>